<reference evidence="2" key="1">
    <citation type="submission" date="2020-11" db="EMBL/GenBank/DDBJ databases">
        <title>Bacterial whole genome sequence for Panacibacter sp. DH6.</title>
        <authorList>
            <person name="Le V."/>
            <person name="Ko S."/>
            <person name="Ahn C.-Y."/>
            <person name="Oh H.-M."/>
        </authorList>
    </citation>
    <scope>NUCLEOTIDE SEQUENCE</scope>
    <source>
        <strain evidence="2">DH6</strain>
    </source>
</reference>
<sequence length="102" mass="11619">MKNFNKQTFIIATILFGLLLIPSFLAAWAEDEGTLGTNIIWVTFAKLFHILRFPTHTLLWTLFANGGATIYFVGLIINCLFYGFITQRLLSFAKRKRLTSAD</sequence>
<accession>A0A931H0J5</accession>
<evidence type="ECO:0000313" key="2">
    <source>
        <dbReference type="EMBL" id="MBG9378775.1"/>
    </source>
</evidence>
<dbReference type="EMBL" id="JADWYR010000004">
    <property type="protein sequence ID" value="MBG9378775.1"/>
    <property type="molecule type" value="Genomic_DNA"/>
</dbReference>
<feature type="transmembrane region" description="Helical" evidence="1">
    <location>
        <begin position="58"/>
        <end position="85"/>
    </location>
</feature>
<organism evidence="2 3">
    <name type="scientific">Panacibacter microcysteis</name>
    <dbReference type="NCBI Taxonomy" id="2793269"/>
    <lineage>
        <taxon>Bacteria</taxon>
        <taxon>Pseudomonadati</taxon>
        <taxon>Bacteroidota</taxon>
        <taxon>Chitinophagia</taxon>
        <taxon>Chitinophagales</taxon>
        <taxon>Chitinophagaceae</taxon>
        <taxon>Panacibacter</taxon>
    </lineage>
</organism>
<protein>
    <submittedName>
        <fullName evidence="2">Uncharacterized protein</fullName>
    </submittedName>
</protein>
<evidence type="ECO:0000313" key="3">
    <source>
        <dbReference type="Proteomes" id="UP000628448"/>
    </source>
</evidence>
<dbReference type="RefSeq" id="WP_196992880.1">
    <property type="nucleotide sequence ID" value="NZ_JADWYR010000004.1"/>
</dbReference>
<evidence type="ECO:0000256" key="1">
    <source>
        <dbReference type="SAM" id="Phobius"/>
    </source>
</evidence>
<keyword evidence="1" id="KW-0812">Transmembrane</keyword>
<proteinExistence type="predicted"/>
<dbReference type="Proteomes" id="UP000628448">
    <property type="component" value="Unassembled WGS sequence"/>
</dbReference>
<keyword evidence="3" id="KW-1185">Reference proteome</keyword>
<dbReference type="AlphaFoldDB" id="A0A931H0J5"/>
<comment type="caution">
    <text evidence="2">The sequence shown here is derived from an EMBL/GenBank/DDBJ whole genome shotgun (WGS) entry which is preliminary data.</text>
</comment>
<name>A0A931H0J5_9BACT</name>
<keyword evidence="1" id="KW-1133">Transmembrane helix</keyword>
<keyword evidence="1" id="KW-0472">Membrane</keyword>
<gene>
    <name evidence="2" type="ORF">I5907_21260</name>
</gene>